<dbReference type="EMBL" id="AP021874">
    <property type="protein sequence ID" value="BBO66355.1"/>
    <property type="molecule type" value="Genomic_DNA"/>
</dbReference>
<gene>
    <name evidence="1" type="ORF">DSCA_02850</name>
</gene>
<accession>A0A5K7YD46</accession>
<dbReference type="Proteomes" id="UP000427906">
    <property type="component" value="Chromosome"/>
</dbReference>
<keyword evidence="2" id="KW-1185">Reference proteome</keyword>
<evidence type="ECO:0000313" key="1">
    <source>
        <dbReference type="EMBL" id="BBO66355.1"/>
    </source>
</evidence>
<dbReference type="RefSeq" id="WP_155314746.1">
    <property type="nucleotide sequence ID" value="NZ_AP021874.1"/>
</dbReference>
<name>A0A5K7YD46_9BACT</name>
<reference evidence="1 2" key="1">
    <citation type="submission" date="2019-11" db="EMBL/GenBank/DDBJ databases">
        <title>Comparative genomics of hydrocarbon-degrading Desulfosarcina strains.</title>
        <authorList>
            <person name="Watanabe M."/>
            <person name="Kojima H."/>
            <person name="Fukui M."/>
        </authorList>
    </citation>
    <scope>NUCLEOTIDE SEQUENCE [LARGE SCALE GENOMIC DNA]</scope>
    <source>
        <strain evidence="1 2">PL12</strain>
    </source>
</reference>
<dbReference type="KEGG" id="dalk:DSCA_02850"/>
<dbReference type="AlphaFoldDB" id="A0A5K7YD46"/>
<sequence length="249" mass="28619">MSLMKTMIAHLGKEDECPVQSPDPPVEEVSVVPEVLCVATDLESRHLEYEEGGNRDIEYEGKIYRRLDPEYFAWLRSRMAAAGNAHKVGKLSDNRWNLLRERFNRIQKLAIEEFGEDALQEAIRGMNPRTYQVPAIHQEKDWIYPAEEAWKCKQPVTSRAVAKVDAIRDEAMACGWSEARLYQNQGRFRFPCGQDYGLVCFVDEDREIGAVTKQSIEIIHGANTPRPSTLRFHNPDVSQPWLKKVETDK</sequence>
<protein>
    <submittedName>
        <fullName evidence="1">Uncharacterized protein</fullName>
    </submittedName>
</protein>
<dbReference type="OrthoDB" id="1550305at2"/>
<evidence type="ECO:0000313" key="2">
    <source>
        <dbReference type="Proteomes" id="UP000427906"/>
    </source>
</evidence>
<proteinExistence type="predicted"/>
<organism evidence="1 2">
    <name type="scientific">Desulfosarcina alkanivorans</name>
    <dbReference type="NCBI Taxonomy" id="571177"/>
    <lineage>
        <taxon>Bacteria</taxon>
        <taxon>Pseudomonadati</taxon>
        <taxon>Thermodesulfobacteriota</taxon>
        <taxon>Desulfobacteria</taxon>
        <taxon>Desulfobacterales</taxon>
        <taxon>Desulfosarcinaceae</taxon>
        <taxon>Desulfosarcina</taxon>
    </lineage>
</organism>